<organism evidence="1 2">
    <name type="scientific">Nitrospira defluvii</name>
    <dbReference type="NCBI Taxonomy" id="330214"/>
    <lineage>
        <taxon>Bacteria</taxon>
        <taxon>Pseudomonadati</taxon>
        <taxon>Nitrospirota</taxon>
        <taxon>Nitrospiria</taxon>
        <taxon>Nitrospirales</taxon>
        <taxon>Nitrospiraceae</taxon>
        <taxon>Nitrospira</taxon>
    </lineage>
</organism>
<dbReference type="Proteomes" id="UP000675880">
    <property type="component" value="Unassembled WGS sequence"/>
</dbReference>
<evidence type="ECO:0000313" key="2">
    <source>
        <dbReference type="Proteomes" id="UP000675880"/>
    </source>
</evidence>
<proteinExistence type="predicted"/>
<keyword evidence="2" id="KW-1185">Reference proteome</keyword>
<name>A0ABM8SCM3_9BACT</name>
<dbReference type="RefSeq" id="WP_213044227.1">
    <property type="nucleotide sequence ID" value="NZ_CAJNBJ010000021.1"/>
</dbReference>
<sequence length="117" mass="12873">MDDNQMDLARLIPERPELRAGELALDTAQIRDGRTASMLPLVVLYQRAWDLAQAAEVSFAGLMHSAEAAALADAIRHLLDEVGDREGSTRWSVRFSEARHLSAVLQDALTEGKDTES</sequence>
<comment type="caution">
    <text evidence="1">The sequence shown here is derived from an EMBL/GenBank/DDBJ whole genome shotgun (WGS) entry which is preliminary data.</text>
</comment>
<evidence type="ECO:0000313" key="1">
    <source>
        <dbReference type="EMBL" id="CAE6800995.1"/>
    </source>
</evidence>
<gene>
    <name evidence="1" type="ORF">NSPZN2_80062</name>
</gene>
<accession>A0ABM8SCM3</accession>
<dbReference type="EMBL" id="CAJNBJ010000021">
    <property type="protein sequence ID" value="CAE6800995.1"/>
    <property type="molecule type" value="Genomic_DNA"/>
</dbReference>
<reference evidence="1 2" key="1">
    <citation type="submission" date="2021-02" db="EMBL/GenBank/DDBJ databases">
        <authorList>
            <person name="Han P."/>
        </authorList>
    </citation>
    <scope>NUCLEOTIDE SEQUENCE [LARGE SCALE GENOMIC DNA]</scope>
    <source>
        <strain evidence="1">Candidatus Nitrospira sp. ZN2</strain>
    </source>
</reference>
<protein>
    <submittedName>
        <fullName evidence="1">Uncharacterized protein</fullName>
    </submittedName>
</protein>